<dbReference type="SUPFAM" id="SSF81301">
    <property type="entry name" value="Nucleotidyltransferase"/>
    <property type="match status" value="1"/>
</dbReference>
<dbReference type="GO" id="GO:0043023">
    <property type="term" value="F:ribosomal large subunit binding"/>
    <property type="evidence" value="ECO:0007669"/>
    <property type="project" value="TreeGrafter"/>
</dbReference>
<dbReference type="RefSeq" id="WP_005582140.1">
    <property type="nucleotide sequence ID" value="NZ_LT669839.1"/>
</dbReference>
<dbReference type="Pfam" id="PF02410">
    <property type="entry name" value="RsfS"/>
    <property type="match status" value="1"/>
</dbReference>
<dbReference type="GO" id="GO:0090071">
    <property type="term" value="P:negative regulation of ribosome biogenesis"/>
    <property type="evidence" value="ECO:0007669"/>
    <property type="project" value="UniProtKB-UniRule"/>
</dbReference>
<dbReference type="Proteomes" id="UP000245423">
    <property type="component" value="Chromosome 1"/>
</dbReference>
<dbReference type="InterPro" id="IPR004394">
    <property type="entry name" value="Iojap/RsfS/C7orf30"/>
</dbReference>
<dbReference type="GO" id="GO:0017148">
    <property type="term" value="P:negative regulation of translation"/>
    <property type="evidence" value="ECO:0007669"/>
    <property type="project" value="UniProtKB-UniRule"/>
</dbReference>
<dbReference type="GO" id="GO:0042256">
    <property type="term" value="P:cytosolic ribosome assembly"/>
    <property type="evidence" value="ECO:0007669"/>
    <property type="project" value="UniProtKB-UniRule"/>
</dbReference>
<dbReference type="PANTHER" id="PTHR21043">
    <property type="entry name" value="IOJAP SUPERFAMILY ORTHOLOG"/>
    <property type="match status" value="1"/>
</dbReference>
<dbReference type="HOGENOM" id="CLU_092688_2_2_9"/>
<keyword evidence="4" id="KW-1185">Reference proteome</keyword>
<gene>
    <name evidence="2 3" type="primary">rsfS</name>
    <name evidence="3" type="ORF">CUESP1_2583</name>
</gene>
<evidence type="ECO:0000313" key="3">
    <source>
        <dbReference type="EMBL" id="SHD77926.1"/>
    </source>
</evidence>
<dbReference type="GO" id="GO:0005737">
    <property type="term" value="C:cytoplasm"/>
    <property type="evidence" value="ECO:0007669"/>
    <property type="project" value="UniProtKB-SubCell"/>
</dbReference>
<dbReference type="NCBIfam" id="TIGR00090">
    <property type="entry name" value="rsfS_iojap_ybeB"/>
    <property type="match status" value="1"/>
</dbReference>
<accession>M1Z3L8</accession>
<comment type="subunit">
    <text evidence="2">Interacts with ribosomal protein uL14 (rplN).</text>
</comment>
<evidence type="ECO:0000256" key="2">
    <source>
        <dbReference type="HAMAP-Rule" id="MF_01477"/>
    </source>
</evidence>
<name>M1Z3L8_9FIRM</name>
<dbReference type="EMBL" id="LT669839">
    <property type="protein sequence ID" value="SHD77926.1"/>
    <property type="molecule type" value="Genomic_DNA"/>
</dbReference>
<proteinExistence type="inferred from homology"/>
<reference evidence="3 4" key="1">
    <citation type="submission" date="2016-11" db="EMBL/GenBank/DDBJ databases">
        <authorList>
            <person name="Manzoor S."/>
        </authorList>
    </citation>
    <scope>NUCLEOTIDE SEQUENCE [LARGE SCALE GENOMIC DNA]</scope>
    <source>
        <strain evidence="3">Clostridium ultunense strain Esp</strain>
    </source>
</reference>
<evidence type="ECO:0000256" key="1">
    <source>
        <dbReference type="ARBA" id="ARBA00010574"/>
    </source>
</evidence>
<keyword evidence="2" id="KW-0963">Cytoplasm</keyword>
<keyword evidence="2" id="KW-0678">Repressor</keyword>
<dbReference type="Gene3D" id="3.30.460.10">
    <property type="entry name" value="Beta Polymerase, domain 2"/>
    <property type="match status" value="1"/>
</dbReference>
<keyword evidence="2" id="KW-0810">Translation regulation</keyword>
<evidence type="ECO:0000313" key="4">
    <source>
        <dbReference type="Proteomes" id="UP000245423"/>
    </source>
</evidence>
<dbReference type="PANTHER" id="PTHR21043:SF0">
    <property type="entry name" value="MITOCHONDRIAL ASSEMBLY OF RIBOSOMAL LARGE SUBUNIT PROTEIN 1"/>
    <property type="match status" value="1"/>
</dbReference>
<sequence length="117" mass="13463">MKDIDRKISIIVKACNDKKGFDIKAIDIRKLTPITDYFVLVSGNSTTQVLSIADEVEEKMIEAGYELLGKEGKESSRWILLDFGDIIVHVFHREDREFYSLDKLWADGDELTLDHML</sequence>
<comment type="subcellular location">
    <subcellularLocation>
        <location evidence="2">Cytoplasm</location>
    </subcellularLocation>
</comment>
<dbReference type="InterPro" id="IPR043519">
    <property type="entry name" value="NT_sf"/>
</dbReference>
<protein>
    <recommendedName>
        <fullName evidence="2">Ribosomal silencing factor RsfS</fullName>
    </recommendedName>
</protein>
<comment type="function">
    <text evidence="2">Functions as a ribosomal silencing factor. Interacts with ribosomal protein uL14 (rplN), blocking formation of intersubunit bridge B8. Prevents association of the 30S and 50S ribosomal subunits and the formation of functional ribosomes, thus repressing translation.</text>
</comment>
<organism evidence="3 4">
    <name type="scientific">[Clostridium] ultunense Esp</name>
    <dbReference type="NCBI Taxonomy" id="1288971"/>
    <lineage>
        <taxon>Bacteria</taxon>
        <taxon>Bacillati</taxon>
        <taxon>Bacillota</taxon>
        <taxon>Tissierellia</taxon>
        <taxon>Tissierellales</taxon>
        <taxon>Tepidimicrobiaceae</taxon>
        <taxon>Schnuerera</taxon>
    </lineage>
</organism>
<dbReference type="AlphaFoldDB" id="M1Z3L8"/>
<comment type="similarity">
    <text evidence="1 2">Belongs to the Iojap/RsfS family.</text>
</comment>
<dbReference type="HAMAP" id="MF_01477">
    <property type="entry name" value="Iojap_RsfS"/>
    <property type="match status" value="1"/>
</dbReference>